<name>A0A1N6K641_9BACT</name>
<dbReference type="GO" id="GO:0005886">
    <property type="term" value="C:plasma membrane"/>
    <property type="evidence" value="ECO:0007669"/>
    <property type="project" value="UniProtKB-SubCell"/>
</dbReference>
<feature type="transmembrane region" description="Helical" evidence="1">
    <location>
        <begin position="62"/>
        <end position="84"/>
    </location>
</feature>
<dbReference type="AlphaFoldDB" id="A0A1N6K641"/>
<dbReference type="RefSeq" id="WP_074242419.1">
    <property type="nucleotide sequence ID" value="NZ_FSRA01000002.1"/>
</dbReference>
<keyword evidence="1" id="KW-0472">Membrane</keyword>
<organism evidence="2 3">
    <name type="scientific">Chitinophaga niabensis</name>
    <dbReference type="NCBI Taxonomy" id="536979"/>
    <lineage>
        <taxon>Bacteria</taxon>
        <taxon>Pseudomonadati</taxon>
        <taxon>Bacteroidota</taxon>
        <taxon>Chitinophagia</taxon>
        <taxon>Chitinophagales</taxon>
        <taxon>Chitinophagaceae</taxon>
        <taxon>Chitinophaga</taxon>
    </lineage>
</organism>
<keyword evidence="1" id="KW-0812">Transmembrane</keyword>
<protein>
    <submittedName>
        <fullName evidence="2">ABC-2 family transporter protein</fullName>
    </submittedName>
</protein>
<dbReference type="OrthoDB" id="1452202at2"/>
<dbReference type="GO" id="GO:0140359">
    <property type="term" value="F:ABC-type transporter activity"/>
    <property type="evidence" value="ECO:0007669"/>
    <property type="project" value="InterPro"/>
</dbReference>
<evidence type="ECO:0000313" key="2">
    <source>
        <dbReference type="EMBL" id="SIO52038.1"/>
    </source>
</evidence>
<gene>
    <name evidence="2" type="ORF">SAMN04488055_5156</name>
</gene>
<dbReference type="PANTHER" id="PTHR37305:SF1">
    <property type="entry name" value="MEMBRANE PROTEIN"/>
    <property type="match status" value="1"/>
</dbReference>
<feature type="transmembrane region" description="Helical" evidence="1">
    <location>
        <begin position="235"/>
        <end position="252"/>
    </location>
</feature>
<dbReference type="STRING" id="536979.SAMN04488055_5156"/>
<feature type="transmembrane region" description="Helical" evidence="1">
    <location>
        <begin position="144"/>
        <end position="165"/>
    </location>
</feature>
<sequence>MIQLLNIEWMKVKAYRTFWILTILFFVGVPLLNIAIESFVSQTKEVSLLLGSPFAFPRVWDTTAWVASMVTPVMGIMLIIFLTNENNFRTVRQNIIDGWSRDQYIAAKFGVLITTTLFITLLIVVTALIFGLKNGTGDASENMIYIFYAFVQSLAYLSLAFFLGVYMKRAGIAIGIYIMYAYVGEFVIAGILDYKVVRHMGAFLPLESTDRLIPGLSNFARKLAQQGHTPPSDTQYVLIALFYIALFNFLSWRKIKKADL</sequence>
<evidence type="ECO:0000313" key="3">
    <source>
        <dbReference type="Proteomes" id="UP000185003"/>
    </source>
</evidence>
<reference evidence="2 3" key="1">
    <citation type="submission" date="2016-11" db="EMBL/GenBank/DDBJ databases">
        <authorList>
            <person name="Jaros S."/>
            <person name="Januszkiewicz K."/>
            <person name="Wedrychowicz H."/>
        </authorList>
    </citation>
    <scope>NUCLEOTIDE SEQUENCE [LARGE SCALE GENOMIC DNA]</scope>
    <source>
        <strain evidence="2 3">DSM 24787</strain>
    </source>
</reference>
<dbReference type="Pfam" id="PF12679">
    <property type="entry name" value="ABC2_membrane_2"/>
    <property type="match status" value="1"/>
</dbReference>
<accession>A0A1N6K641</accession>
<feature type="transmembrane region" description="Helical" evidence="1">
    <location>
        <begin position="172"/>
        <end position="192"/>
    </location>
</feature>
<dbReference type="EMBL" id="FSRA01000002">
    <property type="protein sequence ID" value="SIO52038.1"/>
    <property type="molecule type" value="Genomic_DNA"/>
</dbReference>
<proteinExistence type="predicted"/>
<keyword evidence="3" id="KW-1185">Reference proteome</keyword>
<feature type="transmembrane region" description="Helical" evidence="1">
    <location>
        <begin position="105"/>
        <end position="132"/>
    </location>
</feature>
<dbReference type="Proteomes" id="UP000185003">
    <property type="component" value="Unassembled WGS sequence"/>
</dbReference>
<keyword evidence="1" id="KW-1133">Transmembrane helix</keyword>
<feature type="transmembrane region" description="Helical" evidence="1">
    <location>
        <begin position="18"/>
        <end position="42"/>
    </location>
</feature>
<dbReference type="PANTHER" id="PTHR37305">
    <property type="entry name" value="INTEGRAL MEMBRANE PROTEIN-RELATED"/>
    <property type="match status" value="1"/>
</dbReference>
<evidence type="ECO:0000256" key="1">
    <source>
        <dbReference type="SAM" id="Phobius"/>
    </source>
</evidence>